<dbReference type="VEuPathDB" id="VectorBase:ASIC009174"/>
<evidence type="ECO:0000256" key="5">
    <source>
        <dbReference type="ARBA" id="ARBA00022729"/>
    </source>
</evidence>
<evidence type="ECO:0000313" key="19">
    <source>
        <dbReference type="Proteomes" id="UP000030765"/>
    </source>
</evidence>
<reference evidence="18" key="2">
    <citation type="submission" date="2020-05" db="UniProtKB">
        <authorList>
            <consortium name="EnsemblMetazoa"/>
        </authorList>
    </citation>
    <scope>IDENTIFICATION</scope>
</reference>
<dbReference type="FunFam" id="2.40.10.10:FF:000146">
    <property type="entry name" value="Serine protease 53"/>
    <property type="match status" value="1"/>
</dbReference>
<dbReference type="Pfam" id="PF00089">
    <property type="entry name" value="Trypsin"/>
    <property type="match status" value="1"/>
</dbReference>
<dbReference type="GO" id="GO:0005576">
    <property type="term" value="C:extracellular region"/>
    <property type="evidence" value="ECO:0007669"/>
    <property type="project" value="UniProtKB-SubCell"/>
</dbReference>
<evidence type="ECO:0000256" key="4">
    <source>
        <dbReference type="ARBA" id="ARBA00022670"/>
    </source>
</evidence>
<dbReference type="EnsemblMetazoa" id="ASIC009174-RA">
    <property type="protein sequence ID" value="ASIC009174-PA"/>
    <property type="gene ID" value="ASIC009174"/>
</dbReference>
<comment type="domain">
    <text evidence="14">The clip domain consists of 35-55 residues which are 'knitted' together usually by 3 conserved disulfide bonds forming a clip-like compact structure.</text>
</comment>
<keyword evidence="2 14" id="KW-0964">Secreted</keyword>
<dbReference type="VEuPathDB" id="VectorBase:ASIS001462"/>
<dbReference type="AlphaFoldDB" id="A0A084VUC9"/>
<dbReference type="Proteomes" id="UP000030765">
    <property type="component" value="Unassembled WGS sequence"/>
</dbReference>
<dbReference type="EC" id="3.4.21.-" evidence="13"/>
<dbReference type="GO" id="GO:0004252">
    <property type="term" value="F:serine-type endopeptidase activity"/>
    <property type="evidence" value="ECO:0007669"/>
    <property type="project" value="UniProtKB-UniRule"/>
</dbReference>
<evidence type="ECO:0000256" key="10">
    <source>
        <dbReference type="ARBA" id="ARBA00023157"/>
    </source>
</evidence>
<dbReference type="Gene3D" id="2.40.10.10">
    <property type="entry name" value="Trypsin-like serine proteases"/>
    <property type="match status" value="2"/>
</dbReference>
<evidence type="ECO:0000256" key="14">
    <source>
        <dbReference type="RuleBase" id="RU366078"/>
    </source>
</evidence>
<dbReference type="GO" id="GO:0006508">
    <property type="term" value="P:proteolysis"/>
    <property type="evidence" value="ECO:0007669"/>
    <property type="project" value="UniProtKB-KW"/>
</dbReference>
<keyword evidence="5 14" id="KW-0732">Signal</keyword>
<evidence type="ECO:0000256" key="6">
    <source>
        <dbReference type="ARBA" id="ARBA00022801"/>
    </source>
</evidence>
<gene>
    <name evidence="17" type="ORF">ZHAS_00009174</name>
</gene>
<dbReference type="InterPro" id="IPR038565">
    <property type="entry name" value="CLIP_sf"/>
</dbReference>
<keyword evidence="19" id="KW-1185">Reference proteome</keyword>
<keyword evidence="6 13" id="KW-0378">Hydrolase</keyword>
<dbReference type="PROSITE" id="PS50240">
    <property type="entry name" value="TRYPSIN_DOM"/>
    <property type="match status" value="1"/>
</dbReference>
<comment type="similarity">
    <text evidence="12 14">Belongs to the peptidase S1 family. CLIP subfamily.</text>
</comment>
<name>A0A084VUC9_ANOSI</name>
<dbReference type="PROSITE" id="PS00135">
    <property type="entry name" value="TRYPSIN_SER"/>
    <property type="match status" value="1"/>
</dbReference>
<evidence type="ECO:0000256" key="2">
    <source>
        <dbReference type="ARBA" id="ARBA00022525"/>
    </source>
</evidence>
<evidence type="ECO:0000256" key="8">
    <source>
        <dbReference type="ARBA" id="ARBA00022859"/>
    </source>
</evidence>
<dbReference type="InterPro" id="IPR051487">
    <property type="entry name" value="Ser/Thr_Proteases_Immune/Dev"/>
</dbReference>
<evidence type="ECO:0000313" key="18">
    <source>
        <dbReference type="EnsemblMetazoa" id="ASIC009174-PA"/>
    </source>
</evidence>
<dbReference type="SMART" id="SM00020">
    <property type="entry name" value="Tryp_SPc"/>
    <property type="match status" value="1"/>
</dbReference>
<evidence type="ECO:0000256" key="11">
    <source>
        <dbReference type="ARBA" id="ARBA00023180"/>
    </source>
</evidence>
<evidence type="ECO:0000256" key="7">
    <source>
        <dbReference type="ARBA" id="ARBA00022825"/>
    </source>
</evidence>
<dbReference type="PROSITE" id="PS00134">
    <property type="entry name" value="TRYPSIN_HIS"/>
    <property type="match status" value="1"/>
</dbReference>
<dbReference type="Gene3D" id="3.30.1640.30">
    <property type="match status" value="1"/>
</dbReference>
<dbReference type="Pfam" id="PF12032">
    <property type="entry name" value="CLIP"/>
    <property type="match status" value="1"/>
</dbReference>
<evidence type="ECO:0000313" key="17">
    <source>
        <dbReference type="EMBL" id="KFB41573.1"/>
    </source>
</evidence>
<accession>A0A084VUC9</accession>
<keyword evidence="10" id="KW-1015">Disulfide bond</keyword>
<dbReference type="PANTHER" id="PTHR24256">
    <property type="entry name" value="TRYPTASE-RELATED"/>
    <property type="match status" value="1"/>
</dbReference>
<dbReference type="GO" id="GO:0045087">
    <property type="term" value="P:innate immune response"/>
    <property type="evidence" value="ECO:0007669"/>
    <property type="project" value="UniProtKB-KW"/>
</dbReference>
<keyword evidence="8" id="KW-0391">Immunity</keyword>
<dbReference type="InterPro" id="IPR022700">
    <property type="entry name" value="CLIP"/>
</dbReference>
<dbReference type="EMBL" id="KE525103">
    <property type="protein sequence ID" value="KFB41573.1"/>
    <property type="molecule type" value="Genomic_DNA"/>
</dbReference>
<reference evidence="17 19" key="1">
    <citation type="journal article" date="2014" name="BMC Genomics">
        <title>Genome sequence of Anopheles sinensis provides insight into genetics basis of mosquito competence for malaria parasites.</title>
        <authorList>
            <person name="Zhou D."/>
            <person name="Zhang D."/>
            <person name="Ding G."/>
            <person name="Shi L."/>
            <person name="Hou Q."/>
            <person name="Ye Y."/>
            <person name="Xu Y."/>
            <person name="Zhou H."/>
            <person name="Xiong C."/>
            <person name="Li S."/>
            <person name="Yu J."/>
            <person name="Hong S."/>
            <person name="Yu X."/>
            <person name="Zou P."/>
            <person name="Chen C."/>
            <person name="Chang X."/>
            <person name="Wang W."/>
            <person name="Lv Y."/>
            <person name="Sun Y."/>
            <person name="Ma L."/>
            <person name="Shen B."/>
            <person name="Zhu C."/>
        </authorList>
    </citation>
    <scope>NUCLEOTIDE SEQUENCE [LARGE SCALE GENOMIC DNA]</scope>
</reference>
<protein>
    <recommendedName>
        <fullName evidence="14">CLIP domain-containing serine protease</fullName>
        <ecNumber evidence="13">3.4.21.-</ecNumber>
    </recommendedName>
</protein>
<organism evidence="17">
    <name type="scientific">Anopheles sinensis</name>
    <name type="common">Mosquito</name>
    <dbReference type="NCBI Taxonomy" id="74873"/>
    <lineage>
        <taxon>Eukaryota</taxon>
        <taxon>Metazoa</taxon>
        <taxon>Ecdysozoa</taxon>
        <taxon>Arthropoda</taxon>
        <taxon>Hexapoda</taxon>
        <taxon>Insecta</taxon>
        <taxon>Pterygota</taxon>
        <taxon>Neoptera</taxon>
        <taxon>Endopterygota</taxon>
        <taxon>Diptera</taxon>
        <taxon>Nematocera</taxon>
        <taxon>Culicoidea</taxon>
        <taxon>Culicidae</taxon>
        <taxon>Anophelinae</taxon>
        <taxon>Anopheles</taxon>
    </lineage>
</organism>
<keyword evidence="4 13" id="KW-0645">Protease</keyword>
<dbReference type="OrthoDB" id="547031at2759"/>
<evidence type="ECO:0000259" key="16">
    <source>
        <dbReference type="PROSITE" id="PS51888"/>
    </source>
</evidence>
<evidence type="ECO:0000256" key="9">
    <source>
        <dbReference type="ARBA" id="ARBA00023145"/>
    </source>
</evidence>
<feature type="domain" description="Clip" evidence="16">
    <location>
        <begin position="26"/>
        <end position="79"/>
    </location>
</feature>
<comment type="subcellular location">
    <subcellularLocation>
        <location evidence="1 14">Secreted</location>
    </subcellularLocation>
</comment>
<dbReference type="CDD" id="cd00190">
    <property type="entry name" value="Tryp_SPc"/>
    <property type="match status" value="1"/>
</dbReference>
<keyword evidence="7 13" id="KW-0720">Serine protease</keyword>
<dbReference type="InterPro" id="IPR009003">
    <property type="entry name" value="Peptidase_S1_PA"/>
</dbReference>
<sequence>MRLRPALAALLIVTNAWSVLAQSDPACTTPANKNGFCVALERCRNIYNLLNGGTPTRGHLNYIKRAACTLPNVERSICCQPEEVNHLVTTTTSTTTNAPSGTMLLLSTPPIKSVPLAADDTVVTWDMFQMEQCGLSTYDRIAGGNKTRPYEFPWMVVLRYQTSSGLEDKCGGSLINTRYVLTAAHCVRTSSSSRLVKVRLGEHDKTTDEDCITYQDGEVECAPPAYDVDIEEMIIPKDYNRPIKFRHDIALIRMAEDIKYSDSVKPICLPVDESVRKQLLPKYIITGWGTTEEQTVSPLLLQAFVHHVTIPECQQKMNDNFLAVTLAEPWQMCARGDNLTDSCQGDSGGPLAFTVSIAGSAKMVQYGVVSAGVRSCGKESVPGIYTSVPAYMKWIVANMRP</sequence>
<evidence type="ECO:0000256" key="12">
    <source>
        <dbReference type="ARBA" id="ARBA00024195"/>
    </source>
</evidence>
<feature type="chain" id="PRO_5001783949" description="CLIP domain-containing serine protease" evidence="14">
    <location>
        <begin position="22"/>
        <end position="401"/>
    </location>
</feature>
<keyword evidence="3" id="KW-0399">Innate immunity</keyword>
<evidence type="ECO:0000256" key="3">
    <source>
        <dbReference type="ARBA" id="ARBA00022588"/>
    </source>
</evidence>
<proteinExistence type="inferred from homology"/>
<keyword evidence="11" id="KW-0325">Glycoprotein</keyword>
<dbReference type="EMBL" id="ATLV01016720">
    <property type="status" value="NOT_ANNOTATED_CDS"/>
    <property type="molecule type" value="Genomic_DNA"/>
</dbReference>
<dbReference type="STRING" id="74873.A0A084VUC9"/>
<evidence type="ECO:0000256" key="13">
    <source>
        <dbReference type="RuleBase" id="RU363034"/>
    </source>
</evidence>
<dbReference type="InterPro" id="IPR018114">
    <property type="entry name" value="TRYPSIN_HIS"/>
</dbReference>
<dbReference type="InterPro" id="IPR001314">
    <property type="entry name" value="Peptidase_S1A"/>
</dbReference>
<dbReference type="InterPro" id="IPR043504">
    <property type="entry name" value="Peptidase_S1_PA_chymotrypsin"/>
</dbReference>
<dbReference type="PROSITE" id="PS51888">
    <property type="entry name" value="CLIP"/>
    <property type="match status" value="1"/>
</dbReference>
<dbReference type="SMART" id="SM00680">
    <property type="entry name" value="CLIP"/>
    <property type="match status" value="1"/>
</dbReference>
<feature type="domain" description="Peptidase S1" evidence="15">
    <location>
        <begin position="141"/>
        <end position="400"/>
    </location>
</feature>
<dbReference type="PRINTS" id="PR00722">
    <property type="entry name" value="CHYMOTRYPSIN"/>
</dbReference>
<dbReference type="SUPFAM" id="SSF50494">
    <property type="entry name" value="Trypsin-like serine proteases"/>
    <property type="match status" value="1"/>
</dbReference>
<feature type="signal peptide" evidence="14">
    <location>
        <begin position="1"/>
        <end position="21"/>
    </location>
</feature>
<evidence type="ECO:0000259" key="15">
    <source>
        <dbReference type="PROSITE" id="PS50240"/>
    </source>
</evidence>
<evidence type="ECO:0000256" key="1">
    <source>
        <dbReference type="ARBA" id="ARBA00004613"/>
    </source>
</evidence>
<dbReference type="InterPro" id="IPR001254">
    <property type="entry name" value="Trypsin_dom"/>
</dbReference>
<keyword evidence="9" id="KW-0865">Zymogen</keyword>
<dbReference type="InterPro" id="IPR033116">
    <property type="entry name" value="TRYPSIN_SER"/>
</dbReference>